<dbReference type="GO" id="GO:0016020">
    <property type="term" value="C:membrane"/>
    <property type="evidence" value="ECO:0007669"/>
    <property type="project" value="UniProtKB-SubCell"/>
</dbReference>
<comment type="caution">
    <text evidence="6">The sequence shown here is derived from an EMBL/GenBank/DDBJ whole genome shotgun (WGS) entry which is preliminary data.</text>
</comment>
<dbReference type="InterPro" id="IPR019109">
    <property type="entry name" value="MamF_MmsF"/>
</dbReference>
<evidence type="ECO:0000256" key="1">
    <source>
        <dbReference type="ARBA" id="ARBA00004141"/>
    </source>
</evidence>
<proteinExistence type="predicted"/>
<evidence type="ECO:0000256" key="2">
    <source>
        <dbReference type="ARBA" id="ARBA00022692"/>
    </source>
</evidence>
<evidence type="ECO:0000256" key="5">
    <source>
        <dbReference type="SAM" id="Phobius"/>
    </source>
</evidence>
<accession>A0A1G1WDY8</accession>
<evidence type="ECO:0000256" key="4">
    <source>
        <dbReference type="ARBA" id="ARBA00023136"/>
    </source>
</evidence>
<dbReference type="Proteomes" id="UP000178162">
    <property type="component" value="Unassembled WGS sequence"/>
</dbReference>
<feature type="transmembrane region" description="Helical" evidence="5">
    <location>
        <begin position="54"/>
        <end position="71"/>
    </location>
</feature>
<dbReference type="PANTHER" id="PTHR36460:SF1">
    <property type="entry name" value="UPF0132 DOMAIN PROTEIN (AFU_ORTHOLOGUE AFUA_3G10255)"/>
    <property type="match status" value="1"/>
</dbReference>
<dbReference type="Pfam" id="PF09685">
    <property type="entry name" value="MamF_MmsF"/>
    <property type="match status" value="1"/>
</dbReference>
<evidence type="ECO:0008006" key="8">
    <source>
        <dbReference type="Google" id="ProtNLM"/>
    </source>
</evidence>
<keyword evidence="2 5" id="KW-0812">Transmembrane</keyword>
<feature type="transmembrane region" description="Helical" evidence="5">
    <location>
        <begin position="32"/>
        <end position="48"/>
    </location>
</feature>
<dbReference type="AlphaFoldDB" id="A0A1G1WDY8"/>
<feature type="transmembrane region" description="Helical" evidence="5">
    <location>
        <begin position="6"/>
        <end position="25"/>
    </location>
</feature>
<reference evidence="6 7" key="1">
    <citation type="journal article" date="2016" name="Nat. Commun.">
        <title>Thousands of microbial genomes shed light on interconnected biogeochemical processes in an aquifer system.</title>
        <authorList>
            <person name="Anantharaman K."/>
            <person name="Brown C.T."/>
            <person name="Hug L.A."/>
            <person name="Sharon I."/>
            <person name="Castelle C.J."/>
            <person name="Probst A.J."/>
            <person name="Thomas B.C."/>
            <person name="Singh A."/>
            <person name="Wilkins M.J."/>
            <person name="Karaoz U."/>
            <person name="Brodie E.L."/>
            <person name="Williams K.H."/>
            <person name="Hubbard S.S."/>
            <person name="Banfield J.F."/>
        </authorList>
    </citation>
    <scope>NUCLEOTIDE SEQUENCE [LARGE SCALE GENOMIC DNA]</scope>
</reference>
<dbReference type="EMBL" id="MHCR01000005">
    <property type="protein sequence ID" value="OGY25915.1"/>
    <property type="molecule type" value="Genomic_DNA"/>
</dbReference>
<organism evidence="6 7">
    <name type="scientific">Candidatus Woykebacteria bacterium RBG_16_39_9b</name>
    <dbReference type="NCBI Taxonomy" id="1802595"/>
    <lineage>
        <taxon>Bacteria</taxon>
        <taxon>Candidatus Woykeibacteriota</taxon>
    </lineage>
</organism>
<keyword evidence="4 5" id="KW-0472">Membrane</keyword>
<keyword evidence="3 5" id="KW-1133">Transmembrane helix</keyword>
<sequence>MAAVSYLWILSLVILLIKKDSDYVAFHAKQGLVIFGASVVLYFIGLIIPFLWPIIWLLNVGILVVVIIGFIKAYNGERYKMPVVADVAAKINL</sequence>
<evidence type="ECO:0000313" key="7">
    <source>
        <dbReference type="Proteomes" id="UP000178162"/>
    </source>
</evidence>
<name>A0A1G1WDY8_9BACT</name>
<comment type="subcellular location">
    <subcellularLocation>
        <location evidence="1">Membrane</location>
        <topology evidence="1">Multi-pass membrane protein</topology>
    </subcellularLocation>
</comment>
<gene>
    <name evidence="6" type="ORF">A2134_01050</name>
</gene>
<evidence type="ECO:0000313" key="6">
    <source>
        <dbReference type="EMBL" id="OGY25915.1"/>
    </source>
</evidence>
<dbReference type="PANTHER" id="PTHR36460">
    <property type="entry name" value="UPF0132 DOMAIN PROTEIN (AFU_ORTHOLOGUE AFUA_3G10255)"/>
    <property type="match status" value="1"/>
</dbReference>
<protein>
    <recommendedName>
        <fullName evidence="8">Import component protein</fullName>
    </recommendedName>
</protein>
<evidence type="ECO:0000256" key="3">
    <source>
        <dbReference type="ARBA" id="ARBA00022989"/>
    </source>
</evidence>